<protein>
    <recommendedName>
        <fullName evidence="5">Acyl-ACP thioesterase</fullName>
    </recommendedName>
</protein>
<name>H0R6H1_9ACTN</name>
<reference evidence="3 4" key="1">
    <citation type="submission" date="2011-12" db="EMBL/GenBank/DDBJ databases">
        <title>Whole genome shotgun sequence of Gordonia effusa NBRC 100432.</title>
        <authorList>
            <person name="Yoshida I."/>
            <person name="Takarada H."/>
            <person name="Hosoyama A."/>
            <person name="Tsuchikane K."/>
            <person name="Katsumata H."/>
            <person name="Yamazaki S."/>
            <person name="Fujita N."/>
        </authorList>
    </citation>
    <scope>NUCLEOTIDE SEQUENCE [LARGE SCALE GENOMIC DNA]</scope>
    <source>
        <strain evidence="3 4">NBRC 100432</strain>
    </source>
</reference>
<dbReference type="InterPro" id="IPR029069">
    <property type="entry name" value="HotDog_dom_sf"/>
</dbReference>
<feature type="domain" description="Acyl-ACP thioesterase N-terminal hotdog" evidence="1">
    <location>
        <begin position="25"/>
        <end position="144"/>
    </location>
</feature>
<keyword evidence="4" id="KW-1185">Reference proteome</keyword>
<dbReference type="PANTHER" id="PTHR31793">
    <property type="entry name" value="4-HYDROXYBENZOYL-COA THIOESTERASE FAMILY MEMBER"/>
    <property type="match status" value="1"/>
</dbReference>
<dbReference type="GO" id="GO:0006633">
    <property type="term" value="P:fatty acid biosynthetic process"/>
    <property type="evidence" value="ECO:0007669"/>
    <property type="project" value="InterPro"/>
</dbReference>
<dbReference type="Pfam" id="PF20791">
    <property type="entry name" value="Acyl-ACP_TE_C"/>
    <property type="match status" value="1"/>
</dbReference>
<dbReference type="InterPro" id="IPR049427">
    <property type="entry name" value="Acyl-ACP_TE_C"/>
</dbReference>
<dbReference type="SUPFAM" id="SSF54637">
    <property type="entry name" value="Thioesterase/thiol ester dehydrase-isomerase"/>
    <property type="match status" value="2"/>
</dbReference>
<dbReference type="OrthoDB" id="5242854at2"/>
<sequence>MVIATPLPDIPEPTALTAERGYGPYRASWPVRLADTDQHRRLRLDAIARYMQDIGYEHLDHTPDGDVHQGWVVRRNVIDVIRPIEFGSDVVLQRWCAATSNRWCNMRVRIEGSDGGLVETEAFLIHFDTESGLPSRMSDAFLEPMLATTTEHRLRWKAALPTAAPDDASEREYPLRTVDLDWLGHVNNAAYLGAVEELMGDREAPYRTIIEYAKPLVLADPLTLATTTDGDALNVWFVVGEQARASSRVEPLR</sequence>
<organism evidence="3 4">
    <name type="scientific">Gordonia effusa NBRC 100432</name>
    <dbReference type="NCBI Taxonomy" id="1077974"/>
    <lineage>
        <taxon>Bacteria</taxon>
        <taxon>Bacillati</taxon>
        <taxon>Actinomycetota</taxon>
        <taxon>Actinomycetes</taxon>
        <taxon>Mycobacteriales</taxon>
        <taxon>Gordoniaceae</taxon>
        <taxon>Gordonia</taxon>
    </lineage>
</organism>
<dbReference type="PANTHER" id="PTHR31793:SF24">
    <property type="entry name" value="LONG-CHAIN ACYL-COA THIOESTERASE FADM"/>
    <property type="match status" value="1"/>
</dbReference>
<feature type="domain" description="Acyl-ACP thioesterase-like C-terminal" evidence="2">
    <location>
        <begin position="165"/>
        <end position="225"/>
    </location>
</feature>
<evidence type="ECO:0000259" key="1">
    <source>
        <dbReference type="Pfam" id="PF01643"/>
    </source>
</evidence>
<dbReference type="InterPro" id="IPR002864">
    <property type="entry name" value="Acyl-ACP_thioesterase_NHD"/>
</dbReference>
<evidence type="ECO:0000313" key="3">
    <source>
        <dbReference type="EMBL" id="GAB20672.1"/>
    </source>
</evidence>
<dbReference type="Gene3D" id="3.10.129.10">
    <property type="entry name" value="Hotdog Thioesterase"/>
    <property type="match status" value="1"/>
</dbReference>
<dbReference type="GO" id="GO:0047617">
    <property type="term" value="F:fatty acyl-CoA hydrolase activity"/>
    <property type="evidence" value="ECO:0007669"/>
    <property type="project" value="TreeGrafter"/>
</dbReference>
<evidence type="ECO:0008006" key="5">
    <source>
        <dbReference type="Google" id="ProtNLM"/>
    </source>
</evidence>
<dbReference type="InterPro" id="IPR050563">
    <property type="entry name" value="4-hydroxybenzoyl-CoA_TE"/>
</dbReference>
<evidence type="ECO:0000313" key="4">
    <source>
        <dbReference type="Proteomes" id="UP000035034"/>
    </source>
</evidence>
<dbReference type="EMBL" id="BAEH01000124">
    <property type="protein sequence ID" value="GAB20672.1"/>
    <property type="molecule type" value="Genomic_DNA"/>
</dbReference>
<gene>
    <name evidence="3" type="ORF">GOEFS_124_00040</name>
</gene>
<proteinExistence type="predicted"/>
<comment type="caution">
    <text evidence="3">The sequence shown here is derived from an EMBL/GenBank/DDBJ whole genome shotgun (WGS) entry which is preliminary data.</text>
</comment>
<dbReference type="Pfam" id="PF01643">
    <property type="entry name" value="Acyl-ACP_TE"/>
    <property type="match status" value="1"/>
</dbReference>
<dbReference type="AlphaFoldDB" id="H0R6H1"/>
<accession>H0R6H1</accession>
<evidence type="ECO:0000259" key="2">
    <source>
        <dbReference type="Pfam" id="PF20791"/>
    </source>
</evidence>
<dbReference type="STRING" id="1077974.GOEFS_124_00040"/>
<dbReference type="Proteomes" id="UP000035034">
    <property type="component" value="Unassembled WGS sequence"/>
</dbReference>
<dbReference type="RefSeq" id="WP_007320007.1">
    <property type="nucleotide sequence ID" value="NZ_BAEH01000124.1"/>
</dbReference>
<dbReference type="eggNOG" id="COG3884">
    <property type="taxonomic scope" value="Bacteria"/>
</dbReference>